<evidence type="ECO:0000313" key="3">
    <source>
        <dbReference type="EMBL" id="RJT91778.1"/>
    </source>
</evidence>
<name>A0A3A5MX10_9MICO</name>
<dbReference type="AlphaFoldDB" id="A0A3A5MX10"/>
<dbReference type="Gene3D" id="3.10.580.10">
    <property type="entry name" value="CBS-domain"/>
    <property type="match status" value="1"/>
</dbReference>
<accession>A0A3A5MX10</accession>
<evidence type="ECO:0000313" key="4">
    <source>
        <dbReference type="Proteomes" id="UP000272015"/>
    </source>
</evidence>
<gene>
    <name evidence="3" type="ORF">D6T64_01250</name>
</gene>
<dbReference type="EMBL" id="QZVS01000040">
    <property type="protein sequence ID" value="RJT91778.1"/>
    <property type="molecule type" value="Genomic_DNA"/>
</dbReference>
<dbReference type="Pfam" id="PF00571">
    <property type="entry name" value="CBS"/>
    <property type="match status" value="1"/>
</dbReference>
<organism evidence="3 4">
    <name type="scientific">Cryobacterium melibiosiphilum</name>
    <dbReference type="NCBI Taxonomy" id="995039"/>
    <lineage>
        <taxon>Bacteria</taxon>
        <taxon>Bacillati</taxon>
        <taxon>Actinomycetota</taxon>
        <taxon>Actinomycetes</taxon>
        <taxon>Micrococcales</taxon>
        <taxon>Microbacteriaceae</taxon>
        <taxon>Cryobacterium</taxon>
    </lineage>
</organism>
<sequence length="162" mass="17650">MGVDVRRIGSRKAAFSPKNDRWQATLSADRGSPVCSIVRSRISWKARSNWKRCAWTSSSMSVLPPPLCRVVHLSPPSAVQRAAAQSGHMCILVGELDAPAAHFVRSALALAGVTPVYEVLAQMRATSQQFVVVVNDDGAFRGIVTLSDVLPRLLPRTEGRMR</sequence>
<evidence type="ECO:0000259" key="2">
    <source>
        <dbReference type="PROSITE" id="PS51371"/>
    </source>
</evidence>
<dbReference type="SUPFAM" id="SSF54631">
    <property type="entry name" value="CBS-domain pair"/>
    <property type="match status" value="1"/>
</dbReference>
<keyword evidence="1" id="KW-0129">CBS domain</keyword>
<feature type="domain" description="CBS" evidence="2">
    <location>
        <begin position="103"/>
        <end position="162"/>
    </location>
</feature>
<proteinExistence type="predicted"/>
<evidence type="ECO:0000256" key="1">
    <source>
        <dbReference type="PROSITE-ProRule" id="PRU00703"/>
    </source>
</evidence>
<protein>
    <submittedName>
        <fullName evidence="3">CBS domain-containing protein</fullName>
    </submittedName>
</protein>
<dbReference type="InterPro" id="IPR046342">
    <property type="entry name" value="CBS_dom_sf"/>
</dbReference>
<dbReference type="PROSITE" id="PS51371">
    <property type="entry name" value="CBS"/>
    <property type="match status" value="1"/>
</dbReference>
<keyword evidence="4" id="KW-1185">Reference proteome</keyword>
<comment type="caution">
    <text evidence="3">The sequence shown here is derived from an EMBL/GenBank/DDBJ whole genome shotgun (WGS) entry which is preliminary data.</text>
</comment>
<dbReference type="InterPro" id="IPR000644">
    <property type="entry name" value="CBS_dom"/>
</dbReference>
<reference evidence="3 4" key="1">
    <citation type="submission" date="2018-09" db="EMBL/GenBank/DDBJ databases">
        <title>Novel species of Cryobacterium.</title>
        <authorList>
            <person name="Liu Q."/>
            <person name="Xin Y.-H."/>
        </authorList>
    </citation>
    <scope>NUCLEOTIDE SEQUENCE [LARGE SCALE GENOMIC DNA]</scope>
    <source>
        <strain evidence="3 4">Hh39</strain>
    </source>
</reference>
<dbReference type="Proteomes" id="UP000272015">
    <property type="component" value="Unassembled WGS sequence"/>
</dbReference>